<reference evidence="2" key="1">
    <citation type="journal article" date="2020" name="bioRxiv">
        <title>Hybrid origin of Populus tomentosa Carr. identified through genome sequencing and phylogenomic analysis.</title>
        <authorList>
            <person name="An X."/>
            <person name="Gao K."/>
            <person name="Chen Z."/>
            <person name="Li J."/>
            <person name="Yang X."/>
            <person name="Yang X."/>
            <person name="Zhou J."/>
            <person name="Guo T."/>
            <person name="Zhao T."/>
            <person name="Huang S."/>
            <person name="Miao D."/>
            <person name="Khan W.U."/>
            <person name="Rao P."/>
            <person name="Ye M."/>
            <person name="Lei B."/>
            <person name="Liao W."/>
            <person name="Wang J."/>
            <person name="Ji L."/>
            <person name="Li Y."/>
            <person name="Guo B."/>
            <person name="Mustafa N.S."/>
            <person name="Li S."/>
            <person name="Yun Q."/>
            <person name="Keller S.R."/>
            <person name="Mao J."/>
            <person name="Zhang R."/>
            <person name="Strauss S.H."/>
        </authorList>
    </citation>
    <scope>NUCLEOTIDE SEQUENCE</scope>
    <source>
        <strain evidence="2">GM15</strain>
        <tissue evidence="2">Leaf</tissue>
    </source>
</reference>
<dbReference type="Proteomes" id="UP000886885">
    <property type="component" value="Chromosome 18D"/>
</dbReference>
<feature type="domain" description="DUF7870" evidence="1">
    <location>
        <begin position="45"/>
        <end position="103"/>
    </location>
</feature>
<organism evidence="2 3">
    <name type="scientific">Populus tomentosa</name>
    <name type="common">Chinese white poplar</name>
    <dbReference type="NCBI Taxonomy" id="118781"/>
    <lineage>
        <taxon>Eukaryota</taxon>
        <taxon>Viridiplantae</taxon>
        <taxon>Streptophyta</taxon>
        <taxon>Embryophyta</taxon>
        <taxon>Tracheophyta</taxon>
        <taxon>Spermatophyta</taxon>
        <taxon>Magnoliopsida</taxon>
        <taxon>eudicotyledons</taxon>
        <taxon>Gunneridae</taxon>
        <taxon>Pentapetalae</taxon>
        <taxon>rosids</taxon>
        <taxon>fabids</taxon>
        <taxon>Malpighiales</taxon>
        <taxon>Salicaceae</taxon>
        <taxon>Saliceae</taxon>
        <taxon>Populus</taxon>
    </lineage>
</organism>
<evidence type="ECO:0000313" key="2">
    <source>
        <dbReference type="EMBL" id="KAG6739604.1"/>
    </source>
</evidence>
<gene>
    <name evidence="2" type="ORF">POTOM_057206</name>
</gene>
<dbReference type="OrthoDB" id="1732326at2759"/>
<dbReference type="PANTHER" id="PTHR47291:SF1">
    <property type="entry name" value="PEPTIDE UPSTREAM PROTEIN"/>
    <property type="match status" value="1"/>
</dbReference>
<evidence type="ECO:0000259" key="1">
    <source>
        <dbReference type="Pfam" id="PF25276"/>
    </source>
</evidence>
<evidence type="ECO:0000313" key="3">
    <source>
        <dbReference type="Proteomes" id="UP000886885"/>
    </source>
</evidence>
<dbReference type="InterPro" id="IPR057192">
    <property type="entry name" value="DUF7870"/>
</dbReference>
<sequence>MGPGVEKSGVTFIYYPNLAGDEATLHPDLEEFDPSMGDEGFVFLAWFRETVQYADFMVLKMNVGEVALKFLSDLLKNGAICFIDELFFSCSDQNDKKDRGNRPRNSRREPVAFKYVWIQINLRLLLAVNITPPIYDLDNWKGIDSYHFNVVVPKQDMDDTFNHELMFVEPYVRCWSLV</sequence>
<proteinExistence type="predicted"/>
<dbReference type="EMBL" id="JAAWWB010000036">
    <property type="protein sequence ID" value="KAG6739604.1"/>
    <property type="molecule type" value="Genomic_DNA"/>
</dbReference>
<dbReference type="AlphaFoldDB" id="A0A8X7XWN0"/>
<comment type="caution">
    <text evidence="2">The sequence shown here is derived from an EMBL/GenBank/DDBJ whole genome shotgun (WGS) entry which is preliminary data.</text>
</comment>
<protein>
    <recommendedName>
        <fullName evidence="1">DUF7870 domain-containing protein</fullName>
    </recommendedName>
</protein>
<accession>A0A8X7XWN0</accession>
<dbReference type="Pfam" id="PF25276">
    <property type="entry name" value="DUF7870"/>
    <property type="match status" value="1"/>
</dbReference>
<keyword evidence="3" id="KW-1185">Reference proteome</keyword>
<name>A0A8X7XWN0_POPTO</name>
<dbReference type="PANTHER" id="PTHR47291">
    <property type="entry name" value="PEPTIDE UPSTREAM PROTEIN"/>
    <property type="match status" value="1"/>
</dbReference>